<accession>A0A4R4TS21</accession>
<dbReference type="Pfam" id="PF07883">
    <property type="entry name" value="Cupin_2"/>
    <property type="match status" value="1"/>
</dbReference>
<dbReference type="InterPro" id="IPR013096">
    <property type="entry name" value="Cupin_2"/>
</dbReference>
<dbReference type="InterPro" id="IPR014710">
    <property type="entry name" value="RmlC-like_jellyroll"/>
</dbReference>
<dbReference type="CDD" id="cd02209">
    <property type="entry name" value="cupin_XRE_C"/>
    <property type="match status" value="1"/>
</dbReference>
<dbReference type="InterPro" id="IPR011051">
    <property type="entry name" value="RmlC_Cupin_sf"/>
</dbReference>
<dbReference type="InterPro" id="IPR001387">
    <property type="entry name" value="Cro/C1-type_HTH"/>
</dbReference>
<feature type="region of interest" description="Disordered" evidence="2">
    <location>
        <begin position="1"/>
        <end position="23"/>
    </location>
</feature>
<feature type="domain" description="HTH cro/C1-type" evidence="3">
    <location>
        <begin position="31"/>
        <end position="85"/>
    </location>
</feature>
<dbReference type="PROSITE" id="PS50943">
    <property type="entry name" value="HTH_CROC1"/>
    <property type="match status" value="1"/>
</dbReference>
<dbReference type="InterPro" id="IPR010982">
    <property type="entry name" value="Lambda_DNA-bd_dom_sf"/>
</dbReference>
<dbReference type="Gene3D" id="2.60.120.10">
    <property type="entry name" value="Jelly Rolls"/>
    <property type="match status" value="1"/>
</dbReference>
<protein>
    <submittedName>
        <fullName evidence="4">Helix-turn-helix domain-containing protein</fullName>
    </submittedName>
</protein>
<dbReference type="PANTHER" id="PTHR46797">
    <property type="entry name" value="HTH-TYPE TRANSCRIPTIONAL REGULATOR"/>
    <property type="match status" value="1"/>
</dbReference>
<dbReference type="InterPro" id="IPR050807">
    <property type="entry name" value="TransReg_Diox_bact_type"/>
</dbReference>
<comment type="caution">
    <text evidence="4">The sequence shown here is derived from an EMBL/GenBank/DDBJ whole genome shotgun (WGS) entry which is preliminary data.</text>
</comment>
<evidence type="ECO:0000259" key="3">
    <source>
        <dbReference type="PROSITE" id="PS50943"/>
    </source>
</evidence>
<dbReference type="EMBL" id="SMKI01000065">
    <property type="protein sequence ID" value="TDC76929.1"/>
    <property type="molecule type" value="Genomic_DNA"/>
</dbReference>
<keyword evidence="5" id="KW-1185">Reference proteome</keyword>
<evidence type="ECO:0000313" key="5">
    <source>
        <dbReference type="Proteomes" id="UP000295345"/>
    </source>
</evidence>
<dbReference type="CDD" id="cd00093">
    <property type="entry name" value="HTH_XRE"/>
    <property type="match status" value="1"/>
</dbReference>
<dbReference type="GO" id="GO:0003677">
    <property type="term" value="F:DNA binding"/>
    <property type="evidence" value="ECO:0007669"/>
    <property type="project" value="UniProtKB-KW"/>
</dbReference>
<feature type="compositionally biased region" description="Pro residues" evidence="2">
    <location>
        <begin position="1"/>
        <end position="10"/>
    </location>
</feature>
<reference evidence="4 5" key="1">
    <citation type="submission" date="2019-03" db="EMBL/GenBank/DDBJ databases">
        <title>Draft genome sequences of novel Actinobacteria.</title>
        <authorList>
            <person name="Sahin N."/>
            <person name="Ay H."/>
            <person name="Saygin H."/>
        </authorList>
    </citation>
    <scope>NUCLEOTIDE SEQUENCE [LARGE SCALE GENOMIC DNA]</scope>
    <source>
        <strain evidence="4 5">DSM 41900</strain>
    </source>
</reference>
<name>A0A4R4TS21_9ACTN</name>
<sequence>MPVQPTPGTPPQATSRQQADSAQRVELGATIRRLRKERGLTLVQLAQRSDLSHPFLSQLERGLTHPSMPSLHRIARALGTTQQALLASAVRADPDVTRQAIRVVRCGEGLGVPNVGGMARMLGSPQLGVHPVEYRGAQTDFGDYFDHPGDEFLYVVDGEVEVDLLTADGRVVHQLAAGDSLSYLGGTPHRWRALGDSDRFRLLAVQNATDPLTGTAEPHG</sequence>
<dbReference type="Gene3D" id="1.10.260.40">
    <property type="entry name" value="lambda repressor-like DNA-binding domains"/>
    <property type="match status" value="1"/>
</dbReference>
<dbReference type="GO" id="GO:0003700">
    <property type="term" value="F:DNA-binding transcription factor activity"/>
    <property type="evidence" value="ECO:0007669"/>
    <property type="project" value="TreeGrafter"/>
</dbReference>
<proteinExistence type="predicted"/>
<dbReference type="SUPFAM" id="SSF51182">
    <property type="entry name" value="RmlC-like cupins"/>
    <property type="match status" value="1"/>
</dbReference>
<gene>
    <name evidence="4" type="ORF">E1283_08520</name>
</gene>
<dbReference type="SMART" id="SM00530">
    <property type="entry name" value="HTH_XRE"/>
    <property type="match status" value="1"/>
</dbReference>
<dbReference type="Pfam" id="PF13560">
    <property type="entry name" value="HTH_31"/>
    <property type="match status" value="1"/>
</dbReference>
<organism evidence="4 5">
    <name type="scientific">Streptomyces hainanensis</name>
    <dbReference type="NCBI Taxonomy" id="402648"/>
    <lineage>
        <taxon>Bacteria</taxon>
        <taxon>Bacillati</taxon>
        <taxon>Actinomycetota</taxon>
        <taxon>Actinomycetes</taxon>
        <taxon>Kitasatosporales</taxon>
        <taxon>Streptomycetaceae</taxon>
        <taxon>Streptomyces</taxon>
    </lineage>
</organism>
<dbReference type="AlphaFoldDB" id="A0A4R4TS21"/>
<dbReference type="OrthoDB" id="5584941at2"/>
<evidence type="ECO:0000256" key="1">
    <source>
        <dbReference type="ARBA" id="ARBA00023125"/>
    </source>
</evidence>
<feature type="compositionally biased region" description="Polar residues" evidence="2">
    <location>
        <begin position="11"/>
        <end position="21"/>
    </location>
</feature>
<evidence type="ECO:0000313" key="4">
    <source>
        <dbReference type="EMBL" id="TDC76929.1"/>
    </source>
</evidence>
<dbReference type="PANTHER" id="PTHR46797:SF1">
    <property type="entry name" value="METHYLPHOSPHONATE SYNTHASE"/>
    <property type="match status" value="1"/>
</dbReference>
<evidence type="ECO:0000256" key="2">
    <source>
        <dbReference type="SAM" id="MobiDB-lite"/>
    </source>
</evidence>
<dbReference type="GO" id="GO:0005829">
    <property type="term" value="C:cytosol"/>
    <property type="evidence" value="ECO:0007669"/>
    <property type="project" value="TreeGrafter"/>
</dbReference>
<dbReference type="Proteomes" id="UP000295345">
    <property type="component" value="Unassembled WGS sequence"/>
</dbReference>
<keyword evidence="1" id="KW-0238">DNA-binding</keyword>